<protein>
    <submittedName>
        <fullName evidence="1">Cysteine-rich receptor-like protein kinase</fullName>
    </submittedName>
</protein>
<keyword evidence="1" id="KW-0418">Kinase</keyword>
<reference evidence="1 2" key="1">
    <citation type="journal article" date="2018" name="Front. Plant Sci.">
        <title>Red Clover (Trifolium pratense) and Zigzag Clover (T. medium) - A Picture of Genomic Similarities and Differences.</title>
        <authorList>
            <person name="Dluhosova J."/>
            <person name="Istvanek J."/>
            <person name="Nedelnik J."/>
            <person name="Repkova J."/>
        </authorList>
    </citation>
    <scope>NUCLEOTIDE SEQUENCE [LARGE SCALE GENOMIC DNA]</scope>
    <source>
        <strain evidence="2">cv. 10/8</strain>
        <tissue evidence="1">Leaf</tissue>
    </source>
</reference>
<proteinExistence type="predicted"/>
<organism evidence="1 2">
    <name type="scientific">Trifolium medium</name>
    <dbReference type="NCBI Taxonomy" id="97028"/>
    <lineage>
        <taxon>Eukaryota</taxon>
        <taxon>Viridiplantae</taxon>
        <taxon>Streptophyta</taxon>
        <taxon>Embryophyta</taxon>
        <taxon>Tracheophyta</taxon>
        <taxon>Spermatophyta</taxon>
        <taxon>Magnoliopsida</taxon>
        <taxon>eudicotyledons</taxon>
        <taxon>Gunneridae</taxon>
        <taxon>Pentapetalae</taxon>
        <taxon>rosids</taxon>
        <taxon>fabids</taxon>
        <taxon>Fabales</taxon>
        <taxon>Fabaceae</taxon>
        <taxon>Papilionoideae</taxon>
        <taxon>50 kb inversion clade</taxon>
        <taxon>NPAAA clade</taxon>
        <taxon>Hologalegina</taxon>
        <taxon>IRL clade</taxon>
        <taxon>Trifolieae</taxon>
        <taxon>Trifolium</taxon>
    </lineage>
</organism>
<dbReference type="AlphaFoldDB" id="A0A392T8I9"/>
<evidence type="ECO:0000313" key="1">
    <source>
        <dbReference type="EMBL" id="MCI57443.1"/>
    </source>
</evidence>
<accession>A0A392T8I9</accession>
<evidence type="ECO:0000313" key="2">
    <source>
        <dbReference type="Proteomes" id="UP000265520"/>
    </source>
</evidence>
<dbReference type="EMBL" id="LXQA010528933">
    <property type="protein sequence ID" value="MCI57443.1"/>
    <property type="molecule type" value="Genomic_DNA"/>
</dbReference>
<sequence length="92" mass="10467">TLEGVTPIRQAVVSHFASHFKATNVERLGVDNLQFKRLNQLERSGLTKPFMEAEVKSAMWDCDSYKSPGPEGINFGFIKDFWAELQGDVMRF</sequence>
<dbReference type="GO" id="GO:0016301">
    <property type="term" value="F:kinase activity"/>
    <property type="evidence" value="ECO:0007669"/>
    <property type="project" value="UniProtKB-KW"/>
</dbReference>
<name>A0A392T8I9_9FABA</name>
<feature type="non-terminal residue" evidence="1">
    <location>
        <position position="92"/>
    </location>
</feature>
<keyword evidence="1" id="KW-0808">Transferase</keyword>
<comment type="caution">
    <text evidence="1">The sequence shown here is derived from an EMBL/GenBank/DDBJ whole genome shotgun (WGS) entry which is preliminary data.</text>
</comment>
<feature type="non-terminal residue" evidence="1">
    <location>
        <position position="1"/>
    </location>
</feature>
<dbReference type="Proteomes" id="UP000265520">
    <property type="component" value="Unassembled WGS sequence"/>
</dbReference>
<keyword evidence="2" id="KW-1185">Reference proteome</keyword>
<keyword evidence="1" id="KW-0675">Receptor</keyword>